<keyword evidence="5" id="KW-0227">DNA damage</keyword>
<dbReference type="Pfam" id="PF12460">
    <property type="entry name" value="MMS19_C"/>
    <property type="match status" value="1"/>
</dbReference>
<dbReference type="GO" id="GO:0016226">
    <property type="term" value="P:iron-sulfur cluster assembly"/>
    <property type="evidence" value="ECO:0007669"/>
    <property type="project" value="UniProtKB-UniRule"/>
</dbReference>
<comment type="subcellular location">
    <subcellularLocation>
        <location evidence="1 5">Nucleus</location>
    </subcellularLocation>
</comment>
<dbReference type="InterPro" id="IPR011989">
    <property type="entry name" value="ARM-like"/>
</dbReference>
<dbReference type="GO" id="GO:0097361">
    <property type="term" value="C:cytosolic [4Fe-4S] assembly targeting complex"/>
    <property type="evidence" value="ECO:0007669"/>
    <property type="project" value="UniProtKB-UniRule"/>
</dbReference>
<dbReference type="PANTHER" id="PTHR12891:SF0">
    <property type="entry name" value="MMS19 NUCLEOTIDE EXCISION REPAIR PROTEIN HOMOLOG"/>
    <property type="match status" value="1"/>
</dbReference>
<reference evidence="8" key="2">
    <citation type="submission" date="2011-02" db="EMBL/GenBank/DDBJ databases">
        <title>The Genome Sequence of Capsaspora owczarzaki ATCC 30864.</title>
        <authorList>
            <consortium name="The Broad Institute Genome Sequencing Platform"/>
            <person name="Russ C."/>
            <person name="Cuomo C."/>
            <person name="Burger G."/>
            <person name="Gray M.W."/>
            <person name="Holland P.W.H."/>
            <person name="King N."/>
            <person name="Lang F.B.F."/>
            <person name="Roger A.J."/>
            <person name="Ruiz-Trillo I."/>
            <person name="Young S.K."/>
            <person name="Zeng Q."/>
            <person name="Gargeya S."/>
            <person name="Alvarado L."/>
            <person name="Berlin A."/>
            <person name="Chapman S.B."/>
            <person name="Chen Z."/>
            <person name="Freedman E."/>
            <person name="Gellesch M."/>
            <person name="Goldberg J."/>
            <person name="Griggs A."/>
            <person name="Gujja S."/>
            <person name="Heilman E."/>
            <person name="Heiman D."/>
            <person name="Howarth C."/>
            <person name="Mehta T."/>
            <person name="Neiman D."/>
            <person name="Pearson M."/>
            <person name="Roberts A."/>
            <person name="Saif S."/>
            <person name="Shea T."/>
            <person name="Shenoy N."/>
            <person name="Sisk P."/>
            <person name="Stolte C."/>
            <person name="Sykes S."/>
            <person name="White J."/>
            <person name="Yandava C."/>
            <person name="Haas B."/>
            <person name="Nusbaum C."/>
            <person name="Birren B."/>
        </authorList>
    </citation>
    <scope>NUCLEOTIDE SEQUENCE</scope>
    <source>
        <strain evidence="8">ATCC 30864</strain>
    </source>
</reference>
<evidence type="ECO:0000259" key="6">
    <source>
        <dbReference type="Pfam" id="PF12460"/>
    </source>
</evidence>
<comment type="similarity">
    <text evidence="2 5">Belongs to the MET18/MMS19 family.</text>
</comment>
<evidence type="ECO:0000313" key="8">
    <source>
        <dbReference type="EMBL" id="KJE97844.1"/>
    </source>
</evidence>
<dbReference type="Pfam" id="PF14500">
    <property type="entry name" value="MMS19_N"/>
    <property type="match status" value="1"/>
</dbReference>
<dbReference type="GO" id="GO:0006281">
    <property type="term" value="P:DNA repair"/>
    <property type="evidence" value="ECO:0007669"/>
    <property type="project" value="UniProtKB-UniRule"/>
</dbReference>
<keyword evidence="5" id="KW-0234">DNA repair</keyword>
<evidence type="ECO:0000256" key="5">
    <source>
        <dbReference type="RuleBase" id="RU367072"/>
    </source>
</evidence>
<dbReference type="AlphaFoldDB" id="A0A0D2X5I0"/>
<evidence type="ECO:0000259" key="7">
    <source>
        <dbReference type="Pfam" id="PF14500"/>
    </source>
</evidence>
<evidence type="ECO:0000256" key="3">
    <source>
        <dbReference type="ARBA" id="ARBA00022737"/>
    </source>
</evidence>
<accession>A0A0D2X5I0</accession>
<proteinExistence type="inferred from homology"/>
<dbReference type="InterPro" id="IPR016024">
    <property type="entry name" value="ARM-type_fold"/>
</dbReference>
<dbReference type="InParanoid" id="A0A0D2X5I0"/>
<feature type="domain" description="MMS19 C-terminal" evidence="6">
    <location>
        <begin position="539"/>
        <end position="1004"/>
    </location>
</feature>
<dbReference type="InterPro" id="IPR039920">
    <property type="entry name" value="MMS19"/>
</dbReference>
<dbReference type="OrthoDB" id="342900at2759"/>
<dbReference type="SUPFAM" id="SSF48371">
    <property type="entry name" value="ARM repeat"/>
    <property type="match status" value="1"/>
</dbReference>
<dbReference type="FunCoup" id="A0A0D2X5I0">
    <property type="interactions" value="444"/>
</dbReference>
<sequence>MSAALSELVAKALSAAPGLDGRDAALRLAQFIAEDTSRLTTLVEHLAPQLTASAGDLRIRGTQLLANVLKAVDRENPSSVPLARVLPIVQIELLVAFFIDRLRDLPCVPHVLDALTTLASETNLSKEHILSILRTMFAEVHVPTLPFGARYAALNLLLVIVQRYLGFAQTAGADFVYGLVQAIDGEKDPRNLLLAFKLHVLAIRHFPFNMFVEDLAEVVSVYFPITFSPPPNDPYGITREELVLALRDCFVVSPLLAPFLLPTILEKLASTSAKVQSLQTLTACASAFGKVGLAPFLLEIGTQLRGEMFHTGEEDVEKAILETMTAISRVISSGQDQSLFVTFMQPMIVECARHLKEPELKLAHPSASLLQAAAVASSSACEFVLLNSIPMLSEQYNAATDVTVKRANLDLLLGFLKASKSLQVTNEQHPLATYSSVLASIFQSAVSHEHPNVRCAGITGLVGLLIVQGVATAEQISSSLSTFLRLATLDLEQIVRTQATAALAVTVNAEVADLVLTSLSESLTTVTLEQAAARKQLWVILTEISNTPPLLRRTAPLFLNQLQTLLASAVAMPMDTSTTSSPSAAASSSPEQVEFEVVLESVANIVAKGASQQQEVALRPSTLAETILLPVLSLAFSLSAEPGTLGGVVSTNQSVVETLARIVRNIVCAASVQDCSSQLSTAVQTAFAALTDPTTSPIRSVDVNAATSRKILVASAVLCCGPRELVLSLQSDFAAMLPKITLLALHSPDADTRRYCCMMAGAIINHLEDQDLSKHVETALLPQLEQLLRAACTAAPATAAQDQQQRAALALWIWITKALFIRGHALGDRMVSLLLTDCVRAPLLADVAAAPSSFAQQAAESMHTILTDSEEVLSKRTRANFRIMYKQRLFTSKSALIVQGYAATDDEHKQFYLTALSHMLQNVPKQVLLTELPSLLPLLFQSLSHANVGLRLSTINSVYLLLFDAPALLASHTPTLIKHMMALSTSPDSMKLRIAALQCLGLMATALPAQATFPSRNVVVSGLAKAVDDPKRLVRVEAVKARNEWYLLVKSTKG</sequence>
<dbReference type="EMBL" id="KE346375">
    <property type="protein sequence ID" value="KJE97844.1"/>
    <property type="molecule type" value="Genomic_DNA"/>
</dbReference>
<dbReference type="RefSeq" id="XP_004343013.1">
    <property type="nucleotide sequence ID" value="XM_004342963.2"/>
</dbReference>
<evidence type="ECO:0000256" key="2">
    <source>
        <dbReference type="ARBA" id="ARBA00009340"/>
    </source>
</evidence>
<evidence type="ECO:0000313" key="9">
    <source>
        <dbReference type="Proteomes" id="UP000008743"/>
    </source>
</evidence>
<organism evidence="8 9">
    <name type="scientific">Capsaspora owczarzaki (strain ATCC 30864)</name>
    <dbReference type="NCBI Taxonomy" id="595528"/>
    <lineage>
        <taxon>Eukaryota</taxon>
        <taxon>Filasterea</taxon>
        <taxon>Capsaspora</taxon>
    </lineage>
</organism>
<keyword evidence="9" id="KW-1185">Reference proteome</keyword>
<dbReference type="PANTHER" id="PTHR12891">
    <property type="entry name" value="DNA REPAIR/TRANSCRIPTION PROTEIN MET18/MMS19"/>
    <property type="match status" value="1"/>
</dbReference>
<evidence type="ECO:0000256" key="1">
    <source>
        <dbReference type="ARBA" id="ARBA00004123"/>
    </source>
</evidence>
<reference evidence="9" key="1">
    <citation type="submission" date="2011-02" db="EMBL/GenBank/DDBJ databases">
        <title>The Genome Sequence of Capsaspora owczarzaki ATCC 30864.</title>
        <authorList>
            <person name="Russ C."/>
            <person name="Cuomo C."/>
            <person name="Burger G."/>
            <person name="Gray M.W."/>
            <person name="Holland P.W.H."/>
            <person name="King N."/>
            <person name="Lang F.B.F."/>
            <person name="Roger A.J."/>
            <person name="Ruiz-Trillo I."/>
            <person name="Young S.K."/>
            <person name="Zeng Q."/>
            <person name="Gargeya S."/>
            <person name="Alvarado L."/>
            <person name="Berlin A."/>
            <person name="Chapman S.B."/>
            <person name="Chen Z."/>
            <person name="Freedman E."/>
            <person name="Gellesch M."/>
            <person name="Goldberg J."/>
            <person name="Griggs A."/>
            <person name="Gujja S."/>
            <person name="Heilman E."/>
            <person name="Heiman D."/>
            <person name="Howarth C."/>
            <person name="Mehta T."/>
            <person name="Neiman D."/>
            <person name="Pearson M."/>
            <person name="Roberts A."/>
            <person name="Saif S."/>
            <person name="Shea T."/>
            <person name="Shenoy N."/>
            <person name="Sisk P."/>
            <person name="Stolte C."/>
            <person name="Sykes S."/>
            <person name="White J."/>
            <person name="Yandava C."/>
            <person name="Haas B."/>
            <person name="Nusbaum C."/>
            <person name="Birren B."/>
        </authorList>
    </citation>
    <scope>NUCLEOTIDE SEQUENCE</scope>
    <source>
        <strain evidence="9">ATCC 30864</strain>
    </source>
</reference>
<gene>
    <name evidence="8" type="ORF">CAOG_007928</name>
</gene>
<comment type="function">
    <text evidence="5">Key component of the cytosolic iron-sulfur protein assembly (CIA) complex, a multiprotein complex that mediates the incorporation of iron-sulfur cluster into apoproteins specifically involved in DNA metabolism and genomic integrity. In the CIA complex, MMS19 acts as an adapter between early-acting CIA components and a subset of cellular target iron-sulfur proteins.</text>
</comment>
<protein>
    <recommendedName>
        <fullName evidence="5">MMS19 nucleotide excision repair protein</fullName>
    </recommendedName>
</protein>
<dbReference type="OMA" id="FSFMPEF"/>
<dbReference type="Gene3D" id="1.25.10.10">
    <property type="entry name" value="Leucine-rich Repeat Variant"/>
    <property type="match status" value="1"/>
</dbReference>
<dbReference type="EMBL" id="KE346375">
    <property type="protein sequence ID" value="KJE97845.1"/>
    <property type="molecule type" value="Genomic_DNA"/>
</dbReference>
<name>A0A0D2X5I0_CAPO3</name>
<dbReference type="GO" id="GO:0051604">
    <property type="term" value="P:protein maturation"/>
    <property type="evidence" value="ECO:0007669"/>
    <property type="project" value="UniProtKB-UniRule"/>
</dbReference>
<dbReference type="InterPro" id="IPR029240">
    <property type="entry name" value="MMS19_N"/>
</dbReference>
<dbReference type="InterPro" id="IPR024687">
    <property type="entry name" value="MMS19_C"/>
</dbReference>
<feature type="domain" description="MMS19 N-terminal" evidence="7">
    <location>
        <begin position="43"/>
        <end position="310"/>
    </location>
</feature>
<evidence type="ECO:0000256" key="4">
    <source>
        <dbReference type="ARBA" id="ARBA00023242"/>
    </source>
</evidence>
<keyword evidence="3" id="KW-0677">Repeat</keyword>
<keyword evidence="4 5" id="KW-0539">Nucleus</keyword>
<dbReference type="STRING" id="595528.A0A0D2X5I0"/>
<dbReference type="Proteomes" id="UP000008743">
    <property type="component" value="Unassembled WGS sequence"/>
</dbReference>
<dbReference type="GO" id="GO:0005634">
    <property type="term" value="C:nucleus"/>
    <property type="evidence" value="ECO:0007669"/>
    <property type="project" value="UniProtKB-SubCell"/>
</dbReference>
<dbReference type="eggNOG" id="KOG1967">
    <property type="taxonomic scope" value="Eukaryota"/>
</dbReference>